<name>A0A7K3QPX3_9ACTN</name>
<sequence length="144" mass="15197">MKDKMIISKRAVQTAVAVACAVFGLAGPASASTAGANACTSGNSCASISGLTGHAAANNNGADCAYKNLCLYTGTNYTGTRYDLYSCKTYYLLKWYGNGSYVNNETANAVANYYDENGGYLHSDVPGMKSGQMDYSPVWSVRNC</sequence>
<keyword evidence="1" id="KW-0732">Signal</keyword>
<evidence type="ECO:0000313" key="2">
    <source>
        <dbReference type="EMBL" id="NEB91949.1"/>
    </source>
</evidence>
<gene>
    <name evidence="2" type="ORF">G3I21_09485</name>
</gene>
<dbReference type="AlphaFoldDB" id="A0A7K3QPX3"/>
<feature type="signal peptide" evidence="1">
    <location>
        <begin position="1"/>
        <end position="31"/>
    </location>
</feature>
<evidence type="ECO:0008006" key="4">
    <source>
        <dbReference type="Google" id="ProtNLM"/>
    </source>
</evidence>
<reference evidence="2 3" key="1">
    <citation type="submission" date="2020-01" db="EMBL/GenBank/DDBJ databases">
        <title>Insect and environment-associated Actinomycetes.</title>
        <authorList>
            <person name="Currrie C."/>
            <person name="Chevrette M."/>
            <person name="Carlson C."/>
            <person name="Stubbendieck R."/>
            <person name="Wendt-Pienkowski E."/>
        </authorList>
    </citation>
    <scope>NUCLEOTIDE SEQUENCE [LARGE SCALE GENOMIC DNA]</scope>
    <source>
        <strain evidence="2 3">SID7754</strain>
    </source>
</reference>
<dbReference type="EMBL" id="JAAGMR010000117">
    <property type="protein sequence ID" value="NEB91949.1"/>
    <property type="molecule type" value="Genomic_DNA"/>
</dbReference>
<feature type="chain" id="PRO_5029814609" description="Peptidase inhibitor family I36 protein" evidence="1">
    <location>
        <begin position="32"/>
        <end position="144"/>
    </location>
</feature>
<accession>A0A7K3QPX3</accession>
<organism evidence="2 3">
    <name type="scientific">Streptomyces bauhiniae</name>
    <dbReference type="NCBI Taxonomy" id="2340725"/>
    <lineage>
        <taxon>Bacteria</taxon>
        <taxon>Bacillati</taxon>
        <taxon>Actinomycetota</taxon>
        <taxon>Actinomycetes</taxon>
        <taxon>Kitasatosporales</taxon>
        <taxon>Streptomycetaceae</taxon>
        <taxon>Streptomyces</taxon>
    </lineage>
</organism>
<protein>
    <recommendedName>
        <fullName evidence="4">Peptidase inhibitor family I36 protein</fullName>
    </recommendedName>
</protein>
<proteinExistence type="predicted"/>
<dbReference type="Proteomes" id="UP000470520">
    <property type="component" value="Unassembled WGS sequence"/>
</dbReference>
<comment type="caution">
    <text evidence="2">The sequence shown here is derived from an EMBL/GenBank/DDBJ whole genome shotgun (WGS) entry which is preliminary data.</text>
</comment>
<dbReference type="Pfam" id="PF03995">
    <property type="entry name" value="Inhibitor_I36"/>
    <property type="match status" value="1"/>
</dbReference>
<evidence type="ECO:0000313" key="3">
    <source>
        <dbReference type="Proteomes" id="UP000470520"/>
    </source>
</evidence>
<evidence type="ECO:0000256" key="1">
    <source>
        <dbReference type="SAM" id="SignalP"/>
    </source>
</evidence>